<accession>A0A3S5AS92</accession>
<dbReference type="SUPFAM" id="SSF57850">
    <property type="entry name" value="RING/U-box"/>
    <property type="match status" value="1"/>
</dbReference>
<feature type="transmembrane region" description="Helical" evidence="5">
    <location>
        <begin position="31"/>
        <end position="57"/>
    </location>
</feature>
<feature type="transmembrane region" description="Helical" evidence="5">
    <location>
        <begin position="250"/>
        <end position="269"/>
    </location>
</feature>
<keyword evidence="1" id="KW-0479">Metal-binding</keyword>
<dbReference type="PANTHER" id="PTHR22763">
    <property type="entry name" value="RING ZINC FINGER PROTEIN"/>
    <property type="match status" value="1"/>
</dbReference>
<keyword evidence="2 4" id="KW-0863">Zinc-finger</keyword>
<dbReference type="PROSITE" id="PS50089">
    <property type="entry name" value="ZF_RING_2"/>
    <property type="match status" value="1"/>
</dbReference>
<dbReference type="GO" id="GO:0061630">
    <property type="term" value="F:ubiquitin protein ligase activity"/>
    <property type="evidence" value="ECO:0007669"/>
    <property type="project" value="TreeGrafter"/>
</dbReference>
<proteinExistence type="predicted"/>
<evidence type="ECO:0000256" key="2">
    <source>
        <dbReference type="ARBA" id="ARBA00022771"/>
    </source>
</evidence>
<feature type="transmembrane region" description="Helical" evidence="5">
    <location>
        <begin position="221"/>
        <end position="244"/>
    </location>
</feature>
<dbReference type="EMBL" id="CAAALY010085031">
    <property type="protein sequence ID" value="VEL27116.1"/>
    <property type="molecule type" value="Genomic_DNA"/>
</dbReference>
<dbReference type="Pfam" id="PF13639">
    <property type="entry name" value="zf-RING_2"/>
    <property type="match status" value="1"/>
</dbReference>
<dbReference type="InterPro" id="IPR013083">
    <property type="entry name" value="Znf_RING/FYVE/PHD"/>
</dbReference>
<dbReference type="SMART" id="SM00184">
    <property type="entry name" value="RING"/>
    <property type="match status" value="1"/>
</dbReference>
<evidence type="ECO:0000256" key="4">
    <source>
        <dbReference type="PROSITE-ProRule" id="PRU00175"/>
    </source>
</evidence>
<evidence type="ECO:0000256" key="5">
    <source>
        <dbReference type="SAM" id="Phobius"/>
    </source>
</evidence>
<keyword evidence="8" id="KW-1185">Reference proteome</keyword>
<dbReference type="InterPro" id="IPR001841">
    <property type="entry name" value="Znf_RING"/>
</dbReference>
<comment type="caution">
    <text evidence="7">The sequence shown here is derived from an EMBL/GenBank/DDBJ whole genome shotgun (WGS) entry which is preliminary data.</text>
</comment>
<dbReference type="Proteomes" id="UP000784294">
    <property type="component" value="Unassembled WGS sequence"/>
</dbReference>
<dbReference type="GO" id="GO:0008270">
    <property type="term" value="F:zinc ion binding"/>
    <property type="evidence" value="ECO:0007669"/>
    <property type="project" value="UniProtKB-KW"/>
</dbReference>
<gene>
    <name evidence="7" type="ORF">PXEA_LOCUS20556</name>
</gene>
<reference evidence="7" key="1">
    <citation type="submission" date="2018-11" db="EMBL/GenBank/DDBJ databases">
        <authorList>
            <consortium name="Pathogen Informatics"/>
        </authorList>
    </citation>
    <scope>NUCLEOTIDE SEQUENCE</scope>
</reference>
<name>A0A3S5AS92_9PLAT</name>
<dbReference type="GO" id="GO:0012505">
    <property type="term" value="C:endomembrane system"/>
    <property type="evidence" value="ECO:0007669"/>
    <property type="project" value="TreeGrafter"/>
</dbReference>
<evidence type="ECO:0000313" key="7">
    <source>
        <dbReference type="EMBL" id="VEL27116.1"/>
    </source>
</evidence>
<dbReference type="OrthoDB" id="4348522at2759"/>
<evidence type="ECO:0000259" key="6">
    <source>
        <dbReference type="PROSITE" id="PS50089"/>
    </source>
</evidence>
<dbReference type="AlphaFoldDB" id="A0A3S5AS92"/>
<sequence length="396" mass="44620">MIQNTGWNCAGVFIFFTFQYGIPGLPTPQRVFYVCYGCAIVLFACVYPVQAFTKALLLQLSLPGAGRDSWARHVRQLIFCLGVVVASLYILVFMINYLPPPPPPPSSATVTSYFPLALRNTSLAVRLATASRSQFTTNVTTESNSEMTEHNRFISPTLSPLFFLPNVSITTIMKVPRFRMYLCASQVLNNLAFTLFDYAIHQQVRRQPRWAGFLTCLFWSRLLYSVIEYFISLSCFLLVCWLAIYDACGISRLFIIVCHFGLVIYPAAARGLGWAYRRMVFAKHLASFASPSAQQLEALADMCPICHTEMTPESAKVTRCTHVYHTDCLAMWMRRRPVCPVCQTDLLSTNVTSQRRLFTDLASPEATMQPAETQANGASDIDEYYVHAQPLTRPSH</sequence>
<organism evidence="7 8">
    <name type="scientific">Protopolystoma xenopodis</name>
    <dbReference type="NCBI Taxonomy" id="117903"/>
    <lineage>
        <taxon>Eukaryota</taxon>
        <taxon>Metazoa</taxon>
        <taxon>Spiralia</taxon>
        <taxon>Lophotrochozoa</taxon>
        <taxon>Platyhelminthes</taxon>
        <taxon>Monogenea</taxon>
        <taxon>Polyopisthocotylea</taxon>
        <taxon>Polystomatidea</taxon>
        <taxon>Polystomatidae</taxon>
        <taxon>Protopolystoma</taxon>
    </lineage>
</organism>
<feature type="transmembrane region" description="Helical" evidence="5">
    <location>
        <begin position="7"/>
        <end position="25"/>
    </location>
</feature>
<evidence type="ECO:0000313" key="8">
    <source>
        <dbReference type="Proteomes" id="UP000784294"/>
    </source>
</evidence>
<dbReference type="GO" id="GO:0043161">
    <property type="term" value="P:proteasome-mediated ubiquitin-dependent protein catabolic process"/>
    <property type="evidence" value="ECO:0007669"/>
    <property type="project" value="TreeGrafter"/>
</dbReference>
<dbReference type="InterPro" id="IPR050731">
    <property type="entry name" value="HRD1_E3_ubiq-ligases"/>
</dbReference>
<keyword evidence="5" id="KW-0472">Membrane</keyword>
<protein>
    <recommendedName>
        <fullName evidence="6">RING-type domain-containing protein</fullName>
    </recommendedName>
</protein>
<dbReference type="Gene3D" id="3.30.40.10">
    <property type="entry name" value="Zinc/RING finger domain, C3HC4 (zinc finger)"/>
    <property type="match status" value="1"/>
</dbReference>
<keyword evidence="3" id="KW-0862">Zinc</keyword>
<keyword evidence="5" id="KW-0812">Transmembrane</keyword>
<feature type="transmembrane region" description="Helical" evidence="5">
    <location>
        <begin position="77"/>
        <end position="98"/>
    </location>
</feature>
<feature type="domain" description="RING-type" evidence="6">
    <location>
        <begin position="303"/>
        <end position="343"/>
    </location>
</feature>
<keyword evidence="5" id="KW-1133">Transmembrane helix</keyword>
<evidence type="ECO:0000256" key="3">
    <source>
        <dbReference type="ARBA" id="ARBA00022833"/>
    </source>
</evidence>
<evidence type="ECO:0000256" key="1">
    <source>
        <dbReference type="ARBA" id="ARBA00022723"/>
    </source>
</evidence>